<dbReference type="GO" id="GO:0004725">
    <property type="term" value="F:protein tyrosine phosphatase activity"/>
    <property type="evidence" value="ECO:0007669"/>
    <property type="project" value="InterPro"/>
</dbReference>
<dbReference type="CTD" id="78773497"/>
<proteinExistence type="predicted"/>
<dbReference type="InterPro" id="IPR016130">
    <property type="entry name" value="Tyr_Pase_AS"/>
</dbReference>
<dbReference type="Pfam" id="PF00102">
    <property type="entry name" value="Y_phosphatase"/>
    <property type="match status" value="1"/>
</dbReference>
<keyword evidence="1" id="KW-0175">Coiled coil</keyword>
<dbReference type="PANTHER" id="PTHR32525">
    <property type="entry name" value="PROTEIN-TYROSINE-PHOSPHATASE"/>
    <property type="match status" value="1"/>
</dbReference>
<dbReference type="PROSITE" id="PS00383">
    <property type="entry name" value="TYR_PHOSPHATASE_1"/>
    <property type="match status" value="1"/>
</dbReference>
<feature type="region of interest" description="Disordered" evidence="2">
    <location>
        <begin position="1264"/>
        <end position="1322"/>
    </location>
</feature>
<keyword evidence="3" id="KW-0732">Signal</keyword>
<evidence type="ECO:0000259" key="5">
    <source>
        <dbReference type="PROSITE" id="PS50056"/>
    </source>
</evidence>
<evidence type="ECO:0000256" key="2">
    <source>
        <dbReference type="SAM" id="MobiDB-lite"/>
    </source>
</evidence>
<sequence>MFSIYHTNLLDILIILITAILANAVPIIRDLPPEPNIPPNGDSNLSEDVLHRTSNPSEIYQRFYRASDPNLDTHVSNLKKVARITNGIYLIQGITSGTIDSDELISELLRFGHVKLSDISAIDISKVESAIDDMKSLPVQLVATTEMGTVEKVFDGLKAVLAEVDGIGNLTEWTHEKEHFKQEINRLAENGLNRTDINLLRAALVPWTDVYTKLTKKTPAATTDNVKKLKQSLEDVKTIIQKILEPGSIWQFINFTSAADGISTILKADRGVDAYLNHSRSLDMDDVAGKTYTEYMESMKEKLSNLMGRMDNVNIASKLLASRGEVKRQLHYTFGLPKGALDLSRLPSDIFDPWIAKVVKTKRLEVALGQLKGLAALSKEVDDSIGNDAKRIRRLVDIAELISDFSNNIDSAKSGIAQGYNCTKPYASDIDKTSFTALNKTLQEIDAKLDRLRKKKDELSGYVQAGILERCNEIIAICEKMTADGSNSPTIVKELEVYEHLADLGVTFRKIDLLSNDISNLITIDGDAKAANSSMDSLNKYHDKISTKYSDYFKCLQNQHQLKFVFEAIDGLKQFRGWKDDTTYSKTLTDGLTVVKKVADIKSGLDNMKTSIKELSELKTPETDALKALNDASTHSQVIGNAVQGLSGMAEVLEQDNDLRKVVDNIGVVESGKQKTKDPSLNELVKLSKDITPMLASLTTFSTSLAEFSMSDTLVEQSDIFSSAKKVPGVTGVFSSMIRAVEELKEISPLDAAQLTKVEDGLKKMDLLDLDFAGFHKSFDDSKDSLTAMDLFFAKTRKKFEPTTPIPTQRPTLGLETSTGDIVSSGAQSAAGTDEEKKEDNDALKYAGGSVAFFLVTLAIVFFLLYKFQRPWLMKVLPCLCWKKKQKPEPIPSPLPPVPPNPAAGQKNLIPSVPASDKRSTKTRSDVKRVIQTVDIIPPRPALPTPEDLLKIFIDYLMAQFEAIRLKNNLETVNTLFCNYEFYKVGIEADKVIVDNSKIVPNVLTECRSDHPLYSEHRPVISGYGDRFTNDFLHANILHFKLGMQWIMTETPQIASDGKNSTVAKFWWLAKQYKTQSIAMFTSNDEIKNIKCDQYYPQKAGNVLKIGDLTLKCTELKKDFGDSLEIRTITGSFGNEPPFTVTQYVFTGWPASPYPSLWKPLLAIYTALKKDTTPAIIHCVDGVERTGMFALSAYMVDYVKRHREVNFKRCYQDVVTLRPGAVNCMSDYAFCGRFCLEMLADETTLDSPSRHSYTELKDSWDRIGEEHRRRENGTKTKETTEKGESEKGRSKEKTTEEKPKEEVNDEGKRKGEDSLDSRQFDE</sequence>
<dbReference type="Pfam" id="PF02206">
    <property type="entry name" value="WSN"/>
    <property type="match status" value="1"/>
</dbReference>
<protein>
    <recommendedName>
        <fullName evidence="8">Tyrosine-protein phosphatase domain-containing protein</fullName>
    </recommendedName>
</protein>
<dbReference type="InterPro" id="IPR003125">
    <property type="entry name" value="WSN"/>
</dbReference>
<dbReference type="KEGG" id="crq:GCK72_003070"/>
<evidence type="ECO:0000313" key="7">
    <source>
        <dbReference type="Proteomes" id="UP000483820"/>
    </source>
</evidence>
<dbReference type="InterPro" id="IPR000387">
    <property type="entry name" value="Tyr_Pase_dom"/>
</dbReference>
<feature type="signal peptide" evidence="3">
    <location>
        <begin position="1"/>
        <end position="24"/>
    </location>
</feature>
<dbReference type="PROSITE" id="PS50055">
    <property type="entry name" value="TYR_PHOSPHATASE_PTP"/>
    <property type="match status" value="1"/>
</dbReference>
<dbReference type="InterPro" id="IPR003595">
    <property type="entry name" value="Tyr_Pase_cat"/>
</dbReference>
<dbReference type="Gene3D" id="3.90.190.10">
    <property type="entry name" value="Protein tyrosine phosphatase superfamily"/>
    <property type="match status" value="1"/>
</dbReference>
<dbReference type="EMBL" id="WUAV01000001">
    <property type="protein sequence ID" value="KAF1771244.1"/>
    <property type="molecule type" value="Genomic_DNA"/>
</dbReference>
<dbReference type="PROSITE" id="PS50056">
    <property type="entry name" value="TYR_PHOSPHATASE_2"/>
    <property type="match status" value="1"/>
</dbReference>
<feature type="region of interest" description="Disordered" evidence="2">
    <location>
        <begin position="802"/>
        <end position="836"/>
    </location>
</feature>
<feature type="compositionally biased region" description="Polar residues" evidence="2">
    <location>
        <begin position="806"/>
        <end position="831"/>
    </location>
</feature>
<dbReference type="PANTHER" id="PTHR32525:SF4">
    <property type="entry name" value="WSN DOMAIN-CONTAINING PROTEIN"/>
    <property type="match status" value="1"/>
</dbReference>
<evidence type="ECO:0000256" key="1">
    <source>
        <dbReference type="SAM" id="Coils"/>
    </source>
</evidence>
<reference evidence="6 7" key="1">
    <citation type="submission" date="2019-12" db="EMBL/GenBank/DDBJ databases">
        <title>Chromosome-level assembly of the Caenorhabditis remanei genome.</title>
        <authorList>
            <person name="Teterina A.A."/>
            <person name="Willis J.H."/>
            <person name="Phillips P.C."/>
        </authorList>
    </citation>
    <scope>NUCLEOTIDE SEQUENCE [LARGE SCALE GENOMIC DNA]</scope>
    <source>
        <strain evidence="6 7">PX506</strain>
        <tissue evidence="6">Whole organism</tissue>
    </source>
</reference>
<feature type="compositionally biased region" description="Basic and acidic residues" evidence="2">
    <location>
        <begin position="916"/>
        <end position="925"/>
    </location>
</feature>
<feature type="chain" id="PRO_5025526411" description="Tyrosine-protein phosphatase domain-containing protein" evidence="3">
    <location>
        <begin position="25"/>
        <end position="1322"/>
    </location>
</feature>
<dbReference type="InterPro" id="IPR000242">
    <property type="entry name" value="PTP_cat"/>
</dbReference>
<evidence type="ECO:0000256" key="3">
    <source>
        <dbReference type="SAM" id="SignalP"/>
    </source>
</evidence>
<comment type="caution">
    <text evidence="6">The sequence shown here is derived from an EMBL/GenBank/DDBJ whole genome shotgun (WGS) entry which is preliminary data.</text>
</comment>
<evidence type="ECO:0008006" key="8">
    <source>
        <dbReference type="Google" id="ProtNLM"/>
    </source>
</evidence>
<dbReference type="InterPro" id="IPR029021">
    <property type="entry name" value="Prot-tyrosine_phosphatase-like"/>
</dbReference>
<dbReference type="SUPFAM" id="SSF52799">
    <property type="entry name" value="(Phosphotyrosine protein) phosphatases II"/>
    <property type="match status" value="1"/>
</dbReference>
<feature type="coiled-coil region" evidence="1">
    <location>
        <begin position="435"/>
        <end position="462"/>
    </location>
</feature>
<dbReference type="Proteomes" id="UP000483820">
    <property type="component" value="Chromosome I"/>
</dbReference>
<gene>
    <name evidence="6" type="ORF">GCK72_003070</name>
</gene>
<dbReference type="SMART" id="SM00404">
    <property type="entry name" value="PTPc_motif"/>
    <property type="match status" value="1"/>
</dbReference>
<dbReference type="SMART" id="SM00194">
    <property type="entry name" value="PTPc"/>
    <property type="match status" value="1"/>
</dbReference>
<name>A0A6A5HWN9_CAERE</name>
<evidence type="ECO:0000259" key="4">
    <source>
        <dbReference type="PROSITE" id="PS50055"/>
    </source>
</evidence>
<dbReference type="CDD" id="cd00047">
    <property type="entry name" value="PTPc"/>
    <property type="match status" value="1"/>
</dbReference>
<feature type="compositionally biased region" description="Pro residues" evidence="2">
    <location>
        <begin position="891"/>
        <end position="902"/>
    </location>
</feature>
<dbReference type="RefSeq" id="XP_053592436.1">
    <property type="nucleotide sequence ID" value="XM_053723791.1"/>
</dbReference>
<dbReference type="GeneID" id="78773497"/>
<organism evidence="6 7">
    <name type="scientific">Caenorhabditis remanei</name>
    <name type="common">Caenorhabditis vulgaris</name>
    <dbReference type="NCBI Taxonomy" id="31234"/>
    <lineage>
        <taxon>Eukaryota</taxon>
        <taxon>Metazoa</taxon>
        <taxon>Ecdysozoa</taxon>
        <taxon>Nematoda</taxon>
        <taxon>Chromadorea</taxon>
        <taxon>Rhabditida</taxon>
        <taxon>Rhabditina</taxon>
        <taxon>Rhabditomorpha</taxon>
        <taxon>Rhabditoidea</taxon>
        <taxon>Rhabditidae</taxon>
        <taxon>Peloderinae</taxon>
        <taxon>Caenorhabditis</taxon>
    </lineage>
</organism>
<feature type="domain" description="Tyrosine specific protein phosphatases" evidence="5">
    <location>
        <begin position="1159"/>
        <end position="1229"/>
    </location>
</feature>
<accession>A0A6A5HWN9</accession>
<evidence type="ECO:0000313" key="6">
    <source>
        <dbReference type="EMBL" id="KAF1771244.1"/>
    </source>
</evidence>
<dbReference type="SMART" id="SM00453">
    <property type="entry name" value="WSN"/>
    <property type="match status" value="1"/>
</dbReference>
<feature type="region of interest" description="Disordered" evidence="2">
    <location>
        <begin position="891"/>
        <end position="925"/>
    </location>
</feature>
<feature type="domain" description="Tyrosine-protein phosphatase" evidence="4">
    <location>
        <begin position="1012"/>
        <end position="1238"/>
    </location>
</feature>